<dbReference type="Proteomes" id="UP000737113">
    <property type="component" value="Unassembled WGS sequence"/>
</dbReference>
<evidence type="ECO:0000256" key="1">
    <source>
        <dbReference type="ARBA" id="ARBA00022679"/>
    </source>
</evidence>
<accession>A0A972JMS2</accession>
<evidence type="ECO:0000256" key="2">
    <source>
        <dbReference type="ARBA" id="ARBA00023315"/>
    </source>
</evidence>
<dbReference type="PANTHER" id="PTHR43877">
    <property type="entry name" value="AMINOALKYLPHOSPHONATE N-ACETYLTRANSFERASE-RELATED-RELATED"/>
    <property type="match status" value="1"/>
</dbReference>
<proteinExistence type="predicted"/>
<evidence type="ECO:0000259" key="3">
    <source>
        <dbReference type="PROSITE" id="PS51186"/>
    </source>
</evidence>
<keyword evidence="1" id="KW-0808">Transferase</keyword>
<dbReference type="InterPro" id="IPR000182">
    <property type="entry name" value="GNAT_dom"/>
</dbReference>
<protein>
    <submittedName>
        <fullName evidence="4">GNAT family N-acetyltransferase</fullName>
    </submittedName>
</protein>
<feature type="domain" description="N-acetyltransferase" evidence="3">
    <location>
        <begin position="10"/>
        <end position="162"/>
    </location>
</feature>
<dbReference type="SUPFAM" id="SSF55729">
    <property type="entry name" value="Acyl-CoA N-acyltransferases (Nat)"/>
    <property type="match status" value="1"/>
</dbReference>
<dbReference type="RefSeq" id="WP_169564122.1">
    <property type="nucleotide sequence ID" value="NZ_JAAXYH010000005.1"/>
</dbReference>
<dbReference type="Pfam" id="PF00583">
    <property type="entry name" value="Acetyltransf_1"/>
    <property type="match status" value="1"/>
</dbReference>
<keyword evidence="5" id="KW-1185">Reference proteome</keyword>
<sequence>MRKLNLPDGLHIRPSRPSDRPFLEQLHHATREDLQLIQGEKELIESVIEMQFKAQNQGYGDQFPNAMYFIIEKHHEAIGKATLDFGHNEIRLLDIAFLPQARRHGFGKAIIQSFQMAATQACAPLSLTVLKDNLAAQRLYLSLGFRVDSFQEPYYFMAWYPPIQRAMSAG</sequence>
<dbReference type="Gene3D" id="3.40.630.30">
    <property type="match status" value="1"/>
</dbReference>
<evidence type="ECO:0000313" key="5">
    <source>
        <dbReference type="Proteomes" id="UP000737113"/>
    </source>
</evidence>
<dbReference type="PROSITE" id="PS51186">
    <property type="entry name" value="GNAT"/>
    <property type="match status" value="1"/>
</dbReference>
<evidence type="ECO:0000313" key="4">
    <source>
        <dbReference type="EMBL" id="NMH65421.1"/>
    </source>
</evidence>
<dbReference type="InterPro" id="IPR016181">
    <property type="entry name" value="Acyl_CoA_acyltransferase"/>
</dbReference>
<dbReference type="InterPro" id="IPR050832">
    <property type="entry name" value="Bact_Acetyltransf"/>
</dbReference>
<name>A0A972JMS2_9GAMM</name>
<organism evidence="4 5">
    <name type="scientific">Shewanella salipaludis</name>
    <dbReference type="NCBI Taxonomy" id="2723052"/>
    <lineage>
        <taxon>Bacteria</taxon>
        <taxon>Pseudomonadati</taxon>
        <taxon>Pseudomonadota</taxon>
        <taxon>Gammaproteobacteria</taxon>
        <taxon>Alteromonadales</taxon>
        <taxon>Shewanellaceae</taxon>
        <taxon>Shewanella</taxon>
    </lineage>
</organism>
<keyword evidence="2" id="KW-0012">Acyltransferase</keyword>
<dbReference type="EMBL" id="JAAXYH010000005">
    <property type="protein sequence ID" value="NMH65421.1"/>
    <property type="molecule type" value="Genomic_DNA"/>
</dbReference>
<dbReference type="GO" id="GO:0016747">
    <property type="term" value="F:acyltransferase activity, transferring groups other than amino-acyl groups"/>
    <property type="evidence" value="ECO:0007669"/>
    <property type="project" value="InterPro"/>
</dbReference>
<reference evidence="4" key="1">
    <citation type="submission" date="2020-04" db="EMBL/GenBank/DDBJ databases">
        <title>Description of Shewanella salipaludis sp. nov., isolated from a salt marsh.</title>
        <authorList>
            <person name="Park S."/>
            <person name="Yoon J.-H."/>
        </authorList>
    </citation>
    <scope>NUCLEOTIDE SEQUENCE</scope>
    <source>
        <strain evidence="4">SHSM-M6</strain>
    </source>
</reference>
<gene>
    <name evidence="4" type="ORF">HC757_09580</name>
</gene>
<dbReference type="AlphaFoldDB" id="A0A972JMS2"/>
<comment type="caution">
    <text evidence="4">The sequence shown here is derived from an EMBL/GenBank/DDBJ whole genome shotgun (WGS) entry which is preliminary data.</text>
</comment>
<dbReference type="CDD" id="cd04301">
    <property type="entry name" value="NAT_SF"/>
    <property type="match status" value="1"/>
</dbReference>